<evidence type="ECO:0000256" key="4">
    <source>
        <dbReference type="ARBA" id="ARBA00022475"/>
    </source>
</evidence>
<sequence length="465" mass="49752">MASQSGRAGLSTRHLNFIALGSAIGTGLFYGSAGAIQAAGPSVLLVYLLGGAVVYFLLRALGEMSVRHPVRGSFAEYTRAYLGGAAGYLTGWMFAFEMVIVALADLTAIGIYMGFWFPDVSRWVWIVAALLIVGAANVASAKAFGELEFWFTVVKVGAVVAMILAGAAVLIFGLSTAETTGPVNLVNDGGFFPNGFTGMVASFILVLFAFGGTEIIGVAGSEATDPKTAVPKAVNTVPVRILLFYVLSILVILMINPWRTITGDESPFVQIFSTLGVNWAAGLLNFVVITAALSAINADLFGAGRVLTGLAKQNLAPRVMARTVRDVPVMTTVILMLVMVIGVIANTLMPERIFSVIASLATFATIFVWLMILLAHLASRRSLTAEEVAALDYKTPLFPYGQYFAVFFILFTFGIMVWLPEFRGAFFVGLAFSVLCVAMYYLTGRHKLPEEPVGVVQETPAQRVD</sequence>
<dbReference type="PIRSF" id="PIRSF006060">
    <property type="entry name" value="AA_transporter"/>
    <property type="match status" value="1"/>
</dbReference>
<dbReference type="GO" id="GO:0055085">
    <property type="term" value="P:transmembrane transport"/>
    <property type="evidence" value="ECO:0007669"/>
    <property type="project" value="InterPro"/>
</dbReference>
<evidence type="ECO:0000313" key="13">
    <source>
        <dbReference type="Proteomes" id="UP000186292"/>
    </source>
</evidence>
<evidence type="ECO:0000256" key="3">
    <source>
        <dbReference type="ARBA" id="ARBA00022448"/>
    </source>
</evidence>
<accession>A0A1N7JHN1</accession>
<feature type="transmembrane region" description="Helical" evidence="10">
    <location>
        <begin position="425"/>
        <end position="442"/>
    </location>
</feature>
<keyword evidence="6 10" id="KW-0812">Transmembrane</keyword>
<feature type="transmembrane region" description="Helical" evidence="10">
    <location>
        <begin position="196"/>
        <end position="220"/>
    </location>
</feature>
<keyword evidence="8 10" id="KW-1133">Transmembrane helix</keyword>
<dbReference type="OrthoDB" id="5297508at2"/>
<keyword evidence="9 10" id="KW-0472">Membrane</keyword>
<dbReference type="InterPro" id="IPR004840">
    <property type="entry name" value="Amino_acid_permease_CS"/>
</dbReference>
<feature type="domain" description="Amino acid permease/ SLC12A" evidence="11">
    <location>
        <begin position="14"/>
        <end position="441"/>
    </location>
</feature>
<evidence type="ECO:0000256" key="10">
    <source>
        <dbReference type="SAM" id="Phobius"/>
    </source>
</evidence>
<evidence type="ECO:0000256" key="2">
    <source>
        <dbReference type="ARBA" id="ARBA00008583"/>
    </source>
</evidence>
<dbReference type="PANTHER" id="PTHR43495">
    <property type="entry name" value="GABA PERMEASE"/>
    <property type="match status" value="1"/>
</dbReference>
<proteinExistence type="inferred from homology"/>
<dbReference type="Pfam" id="PF00324">
    <property type="entry name" value="AA_permease"/>
    <property type="match status" value="1"/>
</dbReference>
<dbReference type="PROSITE" id="PS00218">
    <property type="entry name" value="AMINO_ACID_PERMEASE_1"/>
    <property type="match status" value="1"/>
</dbReference>
<dbReference type="FunFam" id="1.20.1740.10:FF:000001">
    <property type="entry name" value="Amino acid permease"/>
    <property type="match status" value="1"/>
</dbReference>
<evidence type="ECO:0000256" key="1">
    <source>
        <dbReference type="ARBA" id="ARBA00004429"/>
    </source>
</evidence>
<feature type="transmembrane region" description="Helical" evidence="10">
    <location>
        <begin position="279"/>
        <end position="307"/>
    </location>
</feature>
<dbReference type="EMBL" id="FTOF01000008">
    <property type="protein sequence ID" value="SIS48808.1"/>
    <property type="molecule type" value="Genomic_DNA"/>
</dbReference>
<evidence type="ECO:0000256" key="5">
    <source>
        <dbReference type="ARBA" id="ARBA00022519"/>
    </source>
</evidence>
<dbReference type="Proteomes" id="UP000186292">
    <property type="component" value="Unassembled WGS sequence"/>
</dbReference>
<feature type="transmembrane region" description="Helical" evidence="10">
    <location>
        <begin position="156"/>
        <end position="176"/>
    </location>
</feature>
<dbReference type="GO" id="GO:0006865">
    <property type="term" value="P:amino acid transport"/>
    <property type="evidence" value="ECO:0007669"/>
    <property type="project" value="UniProtKB-KW"/>
</dbReference>
<evidence type="ECO:0000256" key="9">
    <source>
        <dbReference type="ARBA" id="ARBA00023136"/>
    </source>
</evidence>
<evidence type="ECO:0000259" key="11">
    <source>
        <dbReference type="Pfam" id="PF00324"/>
    </source>
</evidence>
<keyword evidence="4" id="KW-1003">Cell membrane</keyword>
<evidence type="ECO:0000256" key="8">
    <source>
        <dbReference type="ARBA" id="ARBA00022989"/>
    </source>
</evidence>
<keyword evidence="5" id="KW-0997">Cell inner membrane</keyword>
<comment type="similarity">
    <text evidence="2">Belongs to the amino acid-polyamine-organocation (APC) superfamily. Amino acid transporter (AAT) (TC 2.A.3.1) family.</text>
</comment>
<feature type="transmembrane region" description="Helical" evidence="10">
    <location>
        <begin position="353"/>
        <end position="377"/>
    </location>
</feature>
<feature type="transmembrane region" description="Helical" evidence="10">
    <location>
        <begin position="15"/>
        <end position="33"/>
    </location>
</feature>
<evidence type="ECO:0000256" key="6">
    <source>
        <dbReference type="ARBA" id="ARBA00022692"/>
    </source>
</evidence>
<organism evidence="12 13">
    <name type="scientific">Corynebacterium appendicis CIP 107643</name>
    <dbReference type="NCBI Taxonomy" id="1161099"/>
    <lineage>
        <taxon>Bacteria</taxon>
        <taxon>Bacillati</taxon>
        <taxon>Actinomycetota</taxon>
        <taxon>Actinomycetes</taxon>
        <taxon>Mycobacteriales</taxon>
        <taxon>Corynebacteriaceae</taxon>
        <taxon>Corynebacterium</taxon>
    </lineage>
</organism>
<reference evidence="13" key="1">
    <citation type="submission" date="2017-01" db="EMBL/GenBank/DDBJ databases">
        <authorList>
            <person name="Varghese N."/>
            <person name="Submissions S."/>
        </authorList>
    </citation>
    <scope>NUCLEOTIDE SEQUENCE [LARGE SCALE GENOMIC DNA]</scope>
    <source>
        <strain evidence="13">DSM 44531</strain>
    </source>
</reference>
<dbReference type="RefSeq" id="WP_076599465.1">
    <property type="nucleotide sequence ID" value="NZ_CP046976.1"/>
</dbReference>
<feature type="transmembrane region" description="Helical" evidence="10">
    <location>
        <begin position="397"/>
        <end position="419"/>
    </location>
</feature>
<feature type="transmembrane region" description="Helical" evidence="10">
    <location>
        <begin position="39"/>
        <end position="58"/>
    </location>
</feature>
<protein>
    <submittedName>
        <fullName evidence="12">Amino acid/polyamine/organocation transporter, APC superfamily</fullName>
    </submittedName>
</protein>
<feature type="transmembrane region" description="Helical" evidence="10">
    <location>
        <begin position="241"/>
        <end position="259"/>
    </location>
</feature>
<evidence type="ECO:0000313" key="12">
    <source>
        <dbReference type="EMBL" id="SIS48808.1"/>
    </source>
</evidence>
<dbReference type="PANTHER" id="PTHR43495:SF4">
    <property type="entry name" value="AROMATIC AMINO ACID TRANSPORT PROTEIN AROP"/>
    <property type="match status" value="1"/>
</dbReference>
<feature type="transmembrane region" description="Helical" evidence="10">
    <location>
        <begin position="123"/>
        <end position="144"/>
    </location>
</feature>
<dbReference type="InterPro" id="IPR004841">
    <property type="entry name" value="AA-permease/SLC12A_dom"/>
</dbReference>
<dbReference type="AlphaFoldDB" id="A0A1N7JHN1"/>
<keyword evidence="3" id="KW-0813">Transport</keyword>
<name>A0A1N7JHN1_9CORY</name>
<dbReference type="Gene3D" id="1.20.1740.10">
    <property type="entry name" value="Amino acid/polyamine transporter I"/>
    <property type="match status" value="1"/>
</dbReference>
<keyword evidence="7" id="KW-0029">Amino-acid transport</keyword>
<dbReference type="STRING" id="1161099.SAMN05444817_10824"/>
<evidence type="ECO:0000256" key="7">
    <source>
        <dbReference type="ARBA" id="ARBA00022970"/>
    </source>
</evidence>
<comment type="subcellular location">
    <subcellularLocation>
        <location evidence="1">Cell inner membrane</location>
        <topology evidence="1">Multi-pass membrane protein</topology>
    </subcellularLocation>
</comment>
<gene>
    <name evidence="12" type="ORF">SAMN05444817_10824</name>
</gene>
<dbReference type="GO" id="GO:0005886">
    <property type="term" value="C:plasma membrane"/>
    <property type="evidence" value="ECO:0007669"/>
    <property type="project" value="UniProtKB-SubCell"/>
</dbReference>
<keyword evidence="13" id="KW-1185">Reference proteome</keyword>
<feature type="transmembrane region" description="Helical" evidence="10">
    <location>
        <begin position="327"/>
        <end position="347"/>
    </location>
</feature>